<sequence length="852" mass="96222">MRLTSPPSLKKARQGLAGIYADAKTEQNQLHAELPYRTFDMIEGLFNNKSSRGFGLRLSVLGGANDALIASLNDMVMTLPQGKKWDYQLQLVGHNRVSHYIDANQREMSKRGGVLAEMAERDAKYAHYAAKNGFFHRQHNNHFDLRDYDAYFFVSTKESSLEEIKDVRSEIETSLGQLGVQFLPVTPEALITHVGDIVNFNPKQDRPIVRDYNPLDSLHRQALARDTECLFRRDHLAMRHTSDEGDDVETRVVSMGLSKLPKDFRLYGLPECFASLRHINRALICPHVLTLNFRCESTAKEEADNNSKITDLVKTVESKMRLLAPFAKEELDERQEIQNGMAKKEFCITSMALTLTLFTSAARQRKDTQAARNAFFGAGLNMIKLNMLQSQSLLSILPFMMSDGFWEDAHKAGRIWKVKSSNLVNFFPMVLDFKRLKPGVLLPTMRQQLSYLNVFDCGSDNQNIALTGGSGAGKSFLVQEIARVTHAMGGKVWILDKGSSYKKLTLMLKGAYMTHKNIFLNPFTHLGKIEQGRQFEDDEGNTVDPMAEALDNITALFATIASPYEPLTGYQTNILGDAIASAWEKHGTTTLVDHVQAELYAKADELDDRRVRDIAVQLNKYCEKGIYGDLFNKPSMLDPDVHFTTLELDGFAPGVLRSVIFALIVTINQQMYLSGSRSTPKMCIIEEAWSLMSGSNQQAQEFINTGYRTARKFGGSFCTVTQGITDFFANAEARACYNNSDIHIIMRQGEGFDSYLQQNPDAFSALDKEMIRRFEKSKDAGYSSVRVKAGGHVTWHRFFADPIKRAMYSTEPNEYEYCENLVKQGVPLMEAIDQTSMHYYGDDIREFESHFT</sequence>
<dbReference type="InterPro" id="IPR025955">
    <property type="entry name" value="TraC/Conjuga_ATPase"/>
</dbReference>
<dbReference type="InterPro" id="IPR014117">
    <property type="entry name" value="TraC-F-type"/>
</dbReference>
<accession>A0ABQ6F5D5</accession>
<dbReference type="EMBL" id="BSPW01000123">
    <property type="protein sequence ID" value="GLT20474.1"/>
    <property type="molecule type" value="Genomic_DNA"/>
</dbReference>
<dbReference type="SUPFAM" id="SSF52540">
    <property type="entry name" value="P-loop containing nucleoside triphosphate hydrolases"/>
    <property type="match status" value="1"/>
</dbReference>
<organism evidence="2 3">
    <name type="scientific">Vibrio zhanjiangensis</name>
    <dbReference type="NCBI Taxonomy" id="1046128"/>
    <lineage>
        <taxon>Bacteria</taxon>
        <taxon>Pseudomonadati</taxon>
        <taxon>Pseudomonadota</taxon>
        <taxon>Gammaproteobacteria</taxon>
        <taxon>Vibrionales</taxon>
        <taxon>Vibrionaceae</taxon>
        <taxon>Vibrio</taxon>
    </lineage>
</organism>
<evidence type="ECO:0000259" key="1">
    <source>
        <dbReference type="Pfam" id="PF19044"/>
    </source>
</evidence>
<reference evidence="3" key="1">
    <citation type="journal article" date="2019" name="Int. J. Syst. Evol. Microbiol.">
        <title>The Global Catalogue of Microorganisms (GCM) 10K type strain sequencing project: providing services to taxonomists for standard genome sequencing and annotation.</title>
        <authorList>
            <consortium name="The Broad Institute Genomics Platform"/>
            <consortium name="The Broad Institute Genome Sequencing Center for Infectious Disease"/>
            <person name="Wu L."/>
            <person name="Ma J."/>
        </authorList>
    </citation>
    <scope>NUCLEOTIDE SEQUENCE [LARGE SCALE GENOMIC DNA]</scope>
    <source>
        <strain evidence="3">NBRC 108723</strain>
    </source>
</reference>
<keyword evidence="3" id="KW-1185">Reference proteome</keyword>
<feature type="domain" description="TraG P-loop" evidence="1">
    <location>
        <begin position="460"/>
        <end position="834"/>
    </location>
</feature>
<dbReference type="RefSeq" id="WP_284194303.1">
    <property type="nucleotide sequence ID" value="NZ_BSPW01000123.1"/>
</dbReference>
<comment type="caution">
    <text evidence="2">The sequence shown here is derived from an EMBL/GenBank/DDBJ whole genome shotgun (WGS) entry which is preliminary data.</text>
</comment>
<dbReference type="PANTHER" id="PTHR38467:SF1">
    <property type="entry name" value="CONJUGATIVE TRANSFER: ASSEMBLY"/>
    <property type="match status" value="1"/>
</dbReference>
<proteinExistence type="predicted"/>
<name>A0ABQ6F5D5_9VIBR</name>
<gene>
    <name evidence="2" type="ORF">GCM10007938_42590</name>
</gene>
<dbReference type="Gene3D" id="1.10.8.730">
    <property type="match status" value="1"/>
</dbReference>
<dbReference type="Pfam" id="PF11130">
    <property type="entry name" value="TraC_F_IV"/>
    <property type="match status" value="1"/>
</dbReference>
<dbReference type="CDD" id="cd01127">
    <property type="entry name" value="TrwB_TraG_TraD_VirD4"/>
    <property type="match status" value="1"/>
</dbReference>
<dbReference type="Pfam" id="PF19044">
    <property type="entry name" value="P-loop_TraG"/>
    <property type="match status" value="1"/>
</dbReference>
<dbReference type="NCBIfam" id="TIGR02746">
    <property type="entry name" value="TraC-F-type"/>
    <property type="match status" value="1"/>
</dbReference>
<dbReference type="InterPro" id="IPR053155">
    <property type="entry name" value="F-pilin_assembly_TraC"/>
</dbReference>
<evidence type="ECO:0000313" key="3">
    <source>
        <dbReference type="Proteomes" id="UP001157138"/>
    </source>
</evidence>
<dbReference type="PANTHER" id="PTHR38467">
    <property type="match status" value="1"/>
</dbReference>
<evidence type="ECO:0000313" key="2">
    <source>
        <dbReference type="EMBL" id="GLT20474.1"/>
    </source>
</evidence>
<protein>
    <submittedName>
        <fullName evidence="2">Type IV secretion system protein TraC</fullName>
    </submittedName>
</protein>
<dbReference type="InterPro" id="IPR043964">
    <property type="entry name" value="P-loop_TraG"/>
</dbReference>
<dbReference type="InterPro" id="IPR027417">
    <property type="entry name" value="P-loop_NTPase"/>
</dbReference>
<dbReference type="Gene3D" id="3.40.50.300">
    <property type="entry name" value="P-loop containing nucleotide triphosphate hydrolases"/>
    <property type="match status" value="1"/>
</dbReference>
<dbReference type="Proteomes" id="UP001157138">
    <property type="component" value="Unassembled WGS sequence"/>
</dbReference>